<dbReference type="PANTHER" id="PTHR21240:SF28">
    <property type="entry name" value="ISO-OROTATE DECARBOXYLASE (EUROFUNG)"/>
    <property type="match status" value="1"/>
</dbReference>
<evidence type="ECO:0000313" key="4">
    <source>
        <dbReference type="Proteomes" id="UP001595818"/>
    </source>
</evidence>
<dbReference type="RefSeq" id="WP_377061603.1">
    <property type="nucleotide sequence ID" value="NZ_JBHSJJ010000002.1"/>
</dbReference>
<dbReference type="Gene3D" id="3.20.20.140">
    <property type="entry name" value="Metal-dependent hydrolases"/>
    <property type="match status" value="1"/>
</dbReference>
<dbReference type="Proteomes" id="UP001595818">
    <property type="component" value="Unassembled WGS sequence"/>
</dbReference>
<dbReference type="InterPro" id="IPR032465">
    <property type="entry name" value="ACMSD"/>
</dbReference>
<dbReference type="Pfam" id="PF04909">
    <property type="entry name" value="Amidohydro_2"/>
    <property type="match status" value="1"/>
</dbReference>
<evidence type="ECO:0000313" key="3">
    <source>
        <dbReference type="EMBL" id="MFC4870760.1"/>
    </source>
</evidence>
<feature type="domain" description="Amidohydrolase-related" evidence="2">
    <location>
        <begin position="54"/>
        <end position="273"/>
    </location>
</feature>
<dbReference type="EMBL" id="JBHSJJ010000002">
    <property type="protein sequence ID" value="MFC4870760.1"/>
    <property type="molecule type" value="Genomic_DNA"/>
</dbReference>
<evidence type="ECO:0000256" key="1">
    <source>
        <dbReference type="ARBA" id="ARBA00023239"/>
    </source>
</evidence>
<sequence>MSKKINRRRFFKDTSLSAAGIMLGGKITDDSQSWEPEISSFDIMKEVMKYPKFDAHCHPQADLDKQMELADQLGIGKMQISKPVTNFSGTDPEGPDQVRKNNDTVFNAMKRYPDRVIGFFTLNPLYRKESLEELNRCVDLGMAGYKGYTQVKINDPLYYPIIEKLTDLNMVVFMHGFCQLGMAGYRMKYDIGILPNTTLPEDMVDAAKRYPQTTFHFAHIGGGGDWEYICKSFRDYPNIYVDTSGSNNEENMIDFAIRELGEDRIFFGTDSCYEANVGKILASSATEAQKKKIFFENYNRVLSKGGRHVGGY</sequence>
<dbReference type="SUPFAM" id="SSF51556">
    <property type="entry name" value="Metallo-dependent hydrolases"/>
    <property type="match status" value="1"/>
</dbReference>
<accession>A0ABV9SWJ2</accession>
<organism evidence="3 4">
    <name type="scientific">Negadavirga shengliensis</name>
    <dbReference type="NCBI Taxonomy" id="1389218"/>
    <lineage>
        <taxon>Bacteria</taxon>
        <taxon>Pseudomonadati</taxon>
        <taxon>Bacteroidota</taxon>
        <taxon>Cytophagia</taxon>
        <taxon>Cytophagales</taxon>
        <taxon>Cyclobacteriaceae</taxon>
        <taxon>Negadavirga</taxon>
    </lineage>
</organism>
<protein>
    <submittedName>
        <fullName evidence="3">Amidohydrolase family protein</fullName>
    </submittedName>
</protein>
<dbReference type="InterPro" id="IPR006680">
    <property type="entry name" value="Amidohydro-rel"/>
</dbReference>
<name>A0ABV9SWJ2_9BACT</name>
<gene>
    <name evidence="3" type="ORF">ACFPFU_03615</name>
</gene>
<reference evidence="4" key="1">
    <citation type="journal article" date="2019" name="Int. J. Syst. Evol. Microbiol.">
        <title>The Global Catalogue of Microorganisms (GCM) 10K type strain sequencing project: providing services to taxonomists for standard genome sequencing and annotation.</title>
        <authorList>
            <consortium name="The Broad Institute Genomics Platform"/>
            <consortium name="The Broad Institute Genome Sequencing Center for Infectious Disease"/>
            <person name="Wu L."/>
            <person name="Ma J."/>
        </authorList>
    </citation>
    <scope>NUCLEOTIDE SEQUENCE [LARGE SCALE GENOMIC DNA]</scope>
    <source>
        <strain evidence="4">CGMCC 4.7466</strain>
    </source>
</reference>
<dbReference type="InterPro" id="IPR032466">
    <property type="entry name" value="Metal_Hydrolase"/>
</dbReference>
<comment type="caution">
    <text evidence="3">The sequence shown here is derived from an EMBL/GenBank/DDBJ whole genome shotgun (WGS) entry which is preliminary data.</text>
</comment>
<proteinExistence type="predicted"/>
<evidence type="ECO:0000259" key="2">
    <source>
        <dbReference type="Pfam" id="PF04909"/>
    </source>
</evidence>
<keyword evidence="1" id="KW-0456">Lyase</keyword>
<keyword evidence="4" id="KW-1185">Reference proteome</keyword>
<dbReference type="PANTHER" id="PTHR21240">
    <property type="entry name" value="2-AMINO-3-CARBOXYLMUCONATE-6-SEMIALDEHYDE DECARBOXYLASE"/>
    <property type="match status" value="1"/>
</dbReference>